<dbReference type="SMART" id="SM00636">
    <property type="entry name" value="Glyco_18"/>
    <property type="match status" value="1"/>
</dbReference>
<dbReference type="GO" id="GO:0005975">
    <property type="term" value="P:carbohydrate metabolic process"/>
    <property type="evidence" value="ECO:0007669"/>
    <property type="project" value="InterPro"/>
</dbReference>
<dbReference type="RefSeq" id="XP_011500627.1">
    <property type="nucleotide sequence ID" value="XM_011502325.1"/>
</dbReference>
<dbReference type="InterPro" id="IPR050314">
    <property type="entry name" value="Glycosyl_Hydrlase_18"/>
</dbReference>
<keyword evidence="1" id="KW-0472">Membrane</keyword>
<dbReference type="PROSITE" id="PS51910">
    <property type="entry name" value="GH18_2"/>
    <property type="match status" value="1"/>
</dbReference>
<gene>
    <name evidence="5" type="primary">LOC105364412</name>
</gene>
<dbReference type="GeneID" id="105364412"/>
<accession>A0AAJ7DY20</accession>
<keyword evidence="2" id="KW-0732">Signal</keyword>
<organism evidence="4 5">
    <name type="scientific">Ceratosolen solmsi marchali</name>
    <dbReference type="NCBI Taxonomy" id="326594"/>
    <lineage>
        <taxon>Eukaryota</taxon>
        <taxon>Metazoa</taxon>
        <taxon>Ecdysozoa</taxon>
        <taxon>Arthropoda</taxon>
        <taxon>Hexapoda</taxon>
        <taxon>Insecta</taxon>
        <taxon>Pterygota</taxon>
        <taxon>Neoptera</taxon>
        <taxon>Endopterygota</taxon>
        <taxon>Hymenoptera</taxon>
        <taxon>Apocrita</taxon>
        <taxon>Proctotrupomorpha</taxon>
        <taxon>Chalcidoidea</taxon>
        <taxon>Agaonidae</taxon>
        <taxon>Agaoninae</taxon>
        <taxon>Ceratosolen</taxon>
    </lineage>
</organism>
<evidence type="ECO:0000256" key="1">
    <source>
        <dbReference type="SAM" id="Phobius"/>
    </source>
</evidence>
<dbReference type="InterPro" id="IPR011583">
    <property type="entry name" value="Chitinase_II/V-like_cat"/>
</dbReference>
<feature type="chain" id="PRO_5042577216" evidence="2">
    <location>
        <begin position="19"/>
        <end position="447"/>
    </location>
</feature>
<dbReference type="AlphaFoldDB" id="A0AAJ7DY20"/>
<dbReference type="KEGG" id="csol:105364412"/>
<dbReference type="GO" id="GO:0005576">
    <property type="term" value="C:extracellular region"/>
    <property type="evidence" value="ECO:0007669"/>
    <property type="project" value="TreeGrafter"/>
</dbReference>
<dbReference type="Gene3D" id="3.10.50.10">
    <property type="match status" value="1"/>
</dbReference>
<feature type="signal peptide" evidence="2">
    <location>
        <begin position="1"/>
        <end position="18"/>
    </location>
</feature>
<evidence type="ECO:0000313" key="4">
    <source>
        <dbReference type="Proteomes" id="UP000695007"/>
    </source>
</evidence>
<evidence type="ECO:0000313" key="5">
    <source>
        <dbReference type="RefSeq" id="XP_011500627.1"/>
    </source>
</evidence>
<dbReference type="GO" id="GO:0006032">
    <property type="term" value="P:chitin catabolic process"/>
    <property type="evidence" value="ECO:0007669"/>
    <property type="project" value="TreeGrafter"/>
</dbReference>
<keyword evidence="1" id="KW-0812">Transmembrane</keyword>
<keyword evidence="1" id="KW-1133">Transmembrane helix</keyword>
<dbReference type="Pfam" id="PF00704">
    <property type="entry name" value="Glyco_hydro_18"/>
    <property type="match status" value="1"/>
</dbReference>
<dbReference type="GO" id="GO:0008061">
    <property type="term" value="F:chitin binding"/>
    <property type="evidence" value="ECO:0007669"/>
    <property type="project" value="InterPro"/>
</dbReference>
<dbReference type="Proteomes" id="UP000695007">
    <property type="component" value="Unplaced"/>
</dbReference>
<feature type="domain" description="GH18" evidence="3">
    <location>
        <begin position="34"/>
        <end position="395"/>
    </location>
</feature>
<dbReference type="SUPFAM" id="SSF54556">
    <property type="entry name" value="Chitinase insertion domain"/>
    <property type="match status" value="1"/>
</dbReference>
<sequence>MLPRALLLLGFAFVLTLGYQDAYNHRSTTNESHTAVFCYINGTRLMAQSRRNNYQTAHFGLEHIKIELCTHLVYGAAVLDTDTWGIRAIDPDLEHRQSGNKITFEDITELKNRKRDLQVLISVSGNAIHFSNMARSHRGDFVQHARNFLNKYKFDGLNIDWRYPTRSSGDPEDKQNYSLLIKELKNTFRNDAKLLTVTVSPMKQTIIRGYEDVDSDVIDSVDYWFIMALEYYGHWSFQIGANAPIRSRELHNVHKTIDDYKQIFQRHSYKLILVIPFYGKKYQLAQPLQNNYESPISKDLVNSHAPAENVIFTYREICQKMSNEHWRRGWDSETQTPYIVKDIGAIVYDDAQSVQAKTSLALSSGLGGVMAFSIDMDDFIGDCYVEGRRYSTDNYNYNYNTRERSARKYPLLQSIYETVERGPNSAAFHSSPLALVLVILGLWLLRT</sequence>
<evidence type="ECO:0000256" key="2">
    <source>
        <dbReference type="SAM" id="SignalP"/>
    </source>
</evidence>
<dbReference type="PANTHER" id="PTHR11177:SF360">
    <property type="entry name" value="CHITINASE 4-RELATED"/>
    <property type="match status" value="1"/>
</dbReference>
<dbReference type="InterPro" id="IPR017853">
    <property type="entry name" value="GH"/>
</dbReference>
<reference evidence="5" key="1">
    <citation type="submission" date="2025-08" db="UniProtKB">
        <authorList>
            <consortium name="RefSeq"/>
        </authorList>
    </citation>
    <scope>IDENTIFICATION</scope>
</reference>
<dbReference type="InterPro" id="IPR001223">
    <property type="entry name" value="Glyco_hydro18_cat"/>
</dbReference>
<keyword evidence="4" id="KW-1185">Reference proteome</keyword>
<name>A0AAJ7DY20_9HYME</name>
<dbReference type="InterPro" id="IPR029070">
    <property type="entry name" value="Chitinase_insertion_sf"/>
</dbReference>
<dbReference type="SUPFAM" id="SSF51445">
    <property type="entry name" value="(Trans)glycosidases"/>
    <property type="match status" value="1"/>
</dbReference>
<dbReference type="Gene3D" id="3.20.20.80">
    <property type="entry name" value="Glycosidases"/>
    <property type="match status" value="1"/>
</dbReference>
<protein>
    <submittedName>
        <fullName evidence="5">Probable chitinase 2</fullName>
    </submittedName>
</protein>
<dbReference type="GO" id="GO:0004568">
    <property type="term" value="F:chitinase activity"/>
    <property type="evidence" value="ECO:0007669"/>
    <property type="project" value="TreeGrafter"/>
</dbReference>
<evidence type="ECO:0000259" key="3">
    <source>
        <dbReference type="PROSITE" id="PS51910"/>
    </source>
</evidence>
<proteinExistence type="predicted"/>
<feature type="transmembrane region" description="Helical" evidence="1">
    <location>
        <begin position="426"/>
        <end position="445"/>
    </location>
</feature>
<dbReference type="PANTHER" id="PTHR11177">
    <property type="entry name" value="CHITINASE"/>
    <property type="match status" value="1"/>
</dbReference>